<comment type="caution">
    <text evidence="2">The sequence shown here is derived from an EMBL/GenBank/DDBJ whole genome shotgun (WGS) entry which is preliminary data.</text>
</comment>
<dbReference type="EMBL" id="RDQH01000338">
    <property type="protein sequence ID" value="RXH80563.1"/>
    <property type="molecule type" value="Genomic_DNA"/>
</dbReference>
<evidence type="ECO:0000256" key="1">
    <source>
        <dbReference type="SAM" id="MobiDB-lite"/>
    </source>
</evidence>
<sequence>MGFGDAVLHKTRRTRRKPLTKNNHYHSAHSGRHESHQNAVDPLPTASCNLLREVSISFFLSSEIQQRSSNLLDTTEKKLSSSTIEQMGRKKPSCPAMVLKPADDVRTVSNKATAMTDEQAAALPFFFTMTLRQHLDKEDLKLRFQVLYPRSSTFHPYFSSMTRRKGAARTVPSFRAPLVMSV</sequence>
<proteinExistence type="predicted"/>
<feature type="region of interest" description="Disordered" evidence="1">
    <location>
        <begin position="1"/>
        <end position="41"/>
    </location>
</feature>
<protein>
    <submittedName>
        <fullName evidence="2">Uncharacterized protein</fullName>
    </submittedName>
</protein>
<dbReference type="AlphaFoldDB" id="A0A498IH50"/>
<reference evidence="2 3" key="1">
    <citation type="submission" date="2018-10" db="EMBL/GenBank/DDBJ databases">
        <title>A high-quality apple genome assembly.</title>
        <authorList>
            <person name="Hu J."/>
        </authorList>
    </citation>
    <scope>NUCLEOTIDE SEQUENCE [LARGE SCALE GENOMIC DNA]</scope>
    <source>
        <strain evidence="3">cv. HFTH1</strain>
        <tissue evidence="2">Young leaf</tissue>
    </source>
</reference>
<evidence type="ECO:0000313" key="2">
    <source>
        <dbReference type="EMBL" id="RXH80563.1"/>
    </source>
</evidence>
<name>A0A498IH50_MALDO</name>
<keyword evidence="3" id="KW-1185">Reference proteome</keyword>
<gene>
    <name evidence="2" type="ORF">DVH24_004477</name>
</gene>
<evidence type="ECO:0000313" key="3">
    <source>
        <dbReference type="Proteomes" id="UP000290289"/>
    </source>
</evidence>
<feature type="compositionally biased region" description="Basic residues" evidence="1">
    <location>
        <begin position="9"/>
        <end position="30"/>
    </location>
</feature>
<accession>A0A498IH50</accession>
<organism evidence="2 3">
    <name type="scientific">Malus domestica</name>
    <name type="common">Apple</name>
    <name type="synonym">Pyrus malus</name>
    <dbReference type="NCBI Taxonomy" id="3750"/>
    <lineage>
        <taxon>Eukaryota</taxon>
        <taxon>Viridiplantae</taxon>
        <taxon>Streptophyta</taxon>
        <taxon>Embryophyta</taxon>
        <taxon>Tracheophyta</taxon>
        <taxon>Spermatophyta</taxon>
        <taxon>Magnoliopsida</taxon>
        <taxon>eudicotyledons</taxon>
        <taxon>Gunneridae</taxon>
        <taxon>Pentapetalae</taxon>
        <taxon>rosids</taxon>
        <taxon>fabids</taxon>
        <taxon>Rosales</taxon>
        <taxon>Rosaceae</taxon>
        <taxon>Amygdaloideae</taxon>
        <taxon>Maleae</taxon>
        <taxon>Malus</taxon>
    </lineage>
</organism>
<dbReference type="Proteomes" id="UP000290289">
    <property type="component" value="Chromosome 12"/>
</dbReference>